<gene>
    <name evidence="1" type="ORF">PGTUg99_013912</name>
</gene>
<protein>
    <submittedName>
        <fullName evidence="1">Uncharacterized protein</fullName>
    </submittedName>
</protein>
<proteinExistence type="predicted"/>
<reference evidence="1 2" key="1">
    <citation type="submission" date="2019-05" db="EMBL/GenBank/DDBJ databases">
        <title>Emergence of the Ug99 lineage of the wheat stem rust pathogen through somatic hybridization.</title>
        <authorList>
            <person name="Li F."/>
            <person name="Upadhyaya N.M."/>
            <person name="Sperschneider J."/>
            <person name="Matny O."/>
            <person name="Nguyen-Phuc H."/>
            <person name="Mago R."/>
            <person name="Raley C."/>
            <person name="Miller M.E."/>
            <person name="Silverstein K.A.T."/>
            <person name="Henningsen E."/>
            <person name="Hirsch C.D."/>
            <person name="Visser B."/>
            <person name="Pretorius Z.A."/>
            <person name="Steffenson B.J."/>
            <person name="Schwessinger B."/>
            <person name="Dodds P.N."/>
            <person name="Figueroa M."/>
        </authorList>
    </citation>
    <scope>NUCLEOTIDE SEQUENCE [LARGE SCALE GENOMIC DNA]</scope>
    <source>
        <strain evidence="1 2">Ug99</strain>
    </source>
</reference>
<sequence length="77" mass="9227">MKEFVFYRQSQSSVLQREGRSSASLDQCSWDDLAYEREIHQCQRGCRRCKAESQYENCRIEKGQEDGKRAGEWDRRM</sequence>
<dbReference type="EMBL" id="VDEP01000313">
    <property type="protein sequence ID" value="KAA1105047.1"/>
    <property type="molecule type" value="Genomic_DNA"/>
</dbReference>
<dbReference type="AlphaFoldDB" id="A0A5B0PTD7"/>
<comment type="caution">
    <text evidence="1">The sequence shown here is derived from an EMBL/GenBank/DDBJ whole genome shotgun (WGS) entry which is preliminary data.</text>
</comment>
<organism evidence="1 2">
    <name type="scientific">Puccinia graminis f. sp. tritici</name>
    <dbReference type="NCBI Taxonomy" id="56615"/>
    <lineage>
        <taxon>Eukaryota</taxon>
        <taxon>Fungi</taxon>
        <taxon>Dikarya</taxon>
        <taxon>Basidiomycota</taxon>
        <taxon>Pucciniomycotina</taxon>
        <taxon>Pucciniomycetes</taxon>
        <taxon>Pucciniales</taxon>
        <taxon>Pucciniaceae</taxon>
        <taxon>Puccinia</taxon>
    </lineage>
</organism>
<dbReference type="Proteomes" id="UP000325313">
    <property type="component" value="Unassembled WGS sequence"/>
</dbReference>
<name>A0A5B0PTD7_PUCGR</name>
<evidence type="ECO:0000313" key="2">
    <source>
        <dbReference type="Proteomes" id="UP000325313"/>
    </source>
</evidence>
<evidence type="ECO:0000313" key="1">
    <source>
        <dbReference type="EMBL" id="KAA1105047.1"/>
    </source>
</evidence>
<accession>A0A5B0PTD7</accession>